<protein>
    <submittedName>
        <fullName evidence="3">Fimbrial subunit</fullName>
    </submittedName>
</protein>
<proteinExistence type="predicted"/>
<feature type="signal peptide" evidence="1">
    <location>
        <begin position="1"/>
        <end position="22"/>
    </location>
</feature>
<dbReference type="PANTHER" id="PTHR33420:SF25">
    <property type="entry name" value="PROTEIN FIMF"/>
    <property type="match status" value="1"/>
</dbReference>
<evidence type="ECO:0000313" key="3">
    <source>
        <dbReference type="EMBL" id="AEG95486.1"/>
    </source>
</evidence>
<keyword evidence="1" id="KW-0732">Signal</keyword>
<feature type="chain" id="PRO_5002609078" evidence="1">
    <location>
        <begin position="23"/>
        <end position="175"/>
    </location>
</feature>
<dbReference type="Proteomes" id="UP000008881">
    <property type="component" value="Chromosome"/>
</dbReference>
<dbReference type="InterPro" id="IPR000259">
    <property type="entry name" value="Adhesion_dom_fimbrial"/>
</dbReference>
<dbReference type="InterPro" id="IPR008966">
    <property type="entry name" value="Adhesion_dom_sf"/>
</dbReference>
<evidence type="ECO:0000313" key="4">
    <source>
        <dbReference type="Proteomes" id="UP000008881"/>
    </source>
</evidence>
<keyword evidence="4" id="KW-1185">Reference proteome</keyword>
<dbReference type="GO" id="GO:0009289">
    <property type="term" value="C:pilus"/>
    <property type="evidence" value="ECO:0007669"/>
    <property type="project" value="InterPro"/>
</dbReference>
<dbReference type="EMBL" id="CP002824">
    <property type="protein sequence ID" value="AEG95486.1"/>
    <property type="molecule type" value="Genomic_DNA"/>
</dbReference>
<dbReference type="InterPro" id="IPR036937">
    <property type="entry name" value="Adhesion_dom_fimbrial_sf"/>
</dbReference>
<dbReference type="Pfam" id="PF00419">
    <property type="entry name" value="Fimbrial"/>
    <property type="match status" value="1"/>
</dbReference>
<dbReference type="SUPFAM" id="SSF49401">
    <property type="entry name" value="Bacterial adhesins"/>
    <property type="match status" value="1"/>
</dbReference>
<gene>
    <name evidence="3" type="ordered locus">EAE_02755</name>
</gene>
<name>A0A0H3FJJ4_KLEAK</name>
<organism evidence="3 4">
    <name type="scientific">Klebsiella aerogenes (strain ATCC 13048 / DSM 30053 / CCUG 1429 / JCM 1235 / KCTC 2190 / NBRC 13534 / NCIMB 10102 / NCTC 10006 / CDC 819-56)</name>
    <name type="common">Enterobacter aerogenes</name>
    <dbReference type="NCBI Taxonomy" id="1028307"/>
    <lineage>
        <taxon>Bacteria</taxon>
        <taxon>Pseudomonadati</taxon>
        <taxon>Pseudomonadota</taxon>
        <taxon>Gammaproteobacteria</taxon>
        <taxon>Enterobacterales</taxon>
        <taxon>Enterobacteriaceae</taxon>
        <taxon>Klebsiella/Raoultella group</taxon>
        <taxon>Klebsiella</taxon>
    </lineage>
</organism>
<dbReference type="Gene3D" id="2.60.40.1090">
    <property type="entry name" value="Fimbrial-type adhesion domain"/>
    <property type="match status" value="1"/>
</dbReference>
<dbReference type="GeneID" id="93313679"/>
<feature type="domain" description="Fimbrial-type adhesion" evidence="2">
    <location>
        <begin position="28"/>
        <end position="174"/>
    </location>
</feature>
<dbReference type="GO" id="GO:0043709">
    <property type="term" value="P:cell adhesion involved in single-species biofilm formation"/>
    <property type="evidence" value="ECO:0007669"/>
    <property type="project" value="TreeGrafter"/>
</dbReference>
<dbReference type="HOGENOM" id="CLU_088965_0_2_6"/>
<dbReference type="OrthoDB" id="6625927at2"/>
<accession>A0A0H3FJJ4</accession>
<dbReference type="RefSeq" id="WP_015703412.1">
    <property type="nucleotide sequence ID" value="NC_015663.1"/>
</dbReference>
<reference evidence="3 4" key="1">
    <citation type="journal article" date="2012" name="J. Bacteriol.">
        <title>Complete genome sequence of Enterobacter aerogenes KCTC 2190.</title>
        <authorList>
            <person name="Shin S.H."/>
            <person name="Kim S."/>
            <person name="Kim J.Y."/>
            <person name="Lee S."/>
            <person name="Um Y."/>
            <person name="Oh M.K."/>
            <person name="Kim Y.R."/>
            <person name="Lee J."/>
            <person name="Yang K.S."/>
        </authorList>
    </citation>
    <scope>NUCLEOTIDE SEQUENCE [LARGE SCALE GENOMIC DNA]</scope>
    <source>
        <strain evidence="3 4">KCTC 2190</strain>
    </source>
</reference>
<dbReference type="PANTHER" id="PTHR33420">
    <property type="entry name" value="FIMBRIAL SUBUNIT ELFA-RELATED"/>
    <property type="match status" value="1"/>
</dbReference>
<evidence type="ECO:0000256" key="1">
    <source>
        <dbReference type="SAM" id="SignalP"/>
    </source>
</evidence>
<sequence>MSNIYKTMIICFLCFQALLGHAADTRIYVNGNLIGNTCTVSSQSKNMTIKMGNIGSKDFIRPSSDGLWAAELPFSIDLTDCQTESIGVKVHFLGTPDTNNKELLRTLDNGAKGLAIRLMDENKNPIAINQSSKVYVINPELDVNKLNFYARYVLTQDNLTPGPANAVSTFMLEYL</sequence>
<dbReference type="InterPro" id="IPR050263">
    <property type="entry name" value="Bact_Fimbrial_Adh_Pro"/>
</dbReference>
<dbReference type="AlphaFoldDB" id="A0A0H3FJJ4"/>
<evidence type="ECO:0000259" key="2">
    <source>
        <dbReference type="Pfam" id="PF00419"/>
    </source>
</evidence>
<dbReference type="eggNOG" id="COG3539">
    <property type="taxonomic scope" value="Bacteria"/>
</dbReference>
<dbReference type="KEGG" id="eae:EAE_02755"/>